<dbReference type="InterPro" id="IPR002126">
    <property type="entry name" value="Cadherin-like_dom"/>
</dbReference>
<evidence type="ECO:0000256" key="5">
    <source>
        <dbReference type="ARBA" id="ARBA00022889"/>
    </source>
</evidence>
<organism evidence="13">
    <name type="scientific">Alphitobius diaperinus</name>
    <name type="common">Lesser mealworm beetle</name>
    <dbReference type="NCBI Taxonomy" id="27448"/>
    <lineage>
        <taxon>Eukaryota</taxon>
        <taxon>Metazoa</taxon>
        <taxon>Ecdysozoa</taxon>
        <taxon>Arthropoda</taxon>
        <taxon>Hexapoda</taxon>
        <taxon>Insecta</taxon>
        <taxon>Pterygota</taxon>
        <taxon>Neoptera</taxon>
        <taxon>Endopterygota</taxon>
        <taxon>Coleoptera</taxon>
        <taxon>Polyphaga</taxon>
        <taxon>Cucujiformia</taxon>
        <taxon>Tenebrionidae</taxon>
        <taxon>Alphitobius</taxon>
    </lineage>
</organism>
<feature type="domain" description="Cadherin" evidence="12">
    <location>
        <begin position="383"/>
        <end position="499"/>
    </location>
</feature>
<evidence type="ECO:0000256" key="8">
    <source>
        <dbReference type="PROSITE-ProRule" id="PRU00043"/>
    </source>
</evidence>
<dbReference type="PRINTS" id="PR00205">
    <property type="entry name" value="CADHERIN"/>
</dbReference>
<feature type="domain" description="Cadherin" evidence="12">
    <location>
        <begin position="500"/>
        <end position="606"/>
    </location>
</feature>
<dbReference type="GO" id="GO:0005911">
    <property type="term" value="C:cell-cell junction"/>
    <property type="evidence" value="ECO:0007669"/>
    <property type="project" value="TreeGrafter"/>
</dbReference>
<evidence type="ECO:0000256" key="7">
    <source>
        <dbReference type="ARBA" id="ARBA00023136"/>
    </source>
</evidence>
<dbReference type="Pfam" id="PF00028">
    <property type="entry name" value="Cadherin"/>
    <property type="match status" value="2"/>
</dbReference>
<dbReference type="PANTHER" id="PTHR24025:SF31">
    <property type="entry name" value="NEURAL-CADHERIN"/>
    <property type="match status" value="1"/>
</dbReference>
<dbReference type="GO" id="GO:0005886">
    <property type="term" value="C:plasma membrane"/>
    <property type="evidence" value="ECO:0007669"/>
    <property type="project" value="InterPro"/>
</dbReference>
<evidence type="ECO:0000256" key="3">
    <source>
        <dbReference type="ARBA" id="ARBA00022737"/>
    </source>
</evidence>
<keyword evidence="2 10" id="KW-0812">Transmembrane</keyword>
<evidence type="ECO:0000313" key="13">
    <source>
        <dbReference type="EMBL" id="AHJ10508.1"/>
    </source>
</evidence>
<dbReference type="InterPro" id="IPR015919">
    <property type="entry name" value="Cadherin-like_sf"/>
</dbReference>
<dbReference type="Gene3D" id="2.60.40.60">
    <property type="entry name" value="Cadherins"/>
    <property type="match status" value="9"/>
</dbReference>
<dbReference type="EMBL" id="KC470207">
    <property type="protein sequence ID" value="AHJ10508.1"/>
    <property type="molecule type" value="mRNA"/>
</dbReference>
<keyword evidence="3" id="KW-0677">Repeat</keyword>
<feature type="chain" id="PRO_5004876107" evidence="11">
    <location>
        <begin position="18"/>
        <end position="1673"/>
    </location>
</feature>
<evidence type="ECO:0000259" key="12">
    <source>
        <dbReference type="PROSITE" id="PS50268"/>
    </source>
</evidence>
<feature type="domain" description="Cadherin" evidence="12">
    <location>
        <begin position="171"/>
        <end position="265"/>
    </location>
</feature>
<protein>
    <submittedName>
        <fullName evidence="13">Cadherin</fullName>
    </submittedName>
</protein>
<keyword evidence="7 10" id="KW-0472">Membrane</keyword>
<dbReference type="CDD" id="cd11304">
    <property type="entry name" value="Cadherin_repeat"/>
    <property type="match status" value="6"/>
</dbReference>
<sequence>MKLRCLVFWGLFCYGVAFKFEDANQSDVTFGGNTTSGARQIFVKEKNVNKNGTTDRINIVLITEVDAEMTVSGNTYPNQFDVKILDGSKKSEKYVEVNRVDYEALGTQTTFPIDIISNNDIGTKQSISLTIENIDDESPTLSTNNNCILDENTKYLIDDVSNNPCSFEIQDPDGYLNTMDFTGITGENGESDLFEFQYKEIPKNNTYGAEVYLTLKNDKTLDYESKTLYIFHVEAKDGAGHPTSPVSSVPIIVQVNDQPDENPVWDSSFRSAISIVEESETTITVSAKDGDYGINNKINYKIEFTNLNMSPSSDDSDLITIDPETGVITINKIDREKGYKDDQVIFDVTAFEVPDPSAKITDQVTLIIQDIDDNIPEITTKDGSKPLQIQVPENTADLGELDITVSDIDTGENALYTAELKPIGDVDHTTAFSIVPGRGYETTTLILTVTDSTKLDYEDIEWREIQLKLETTGTKNPSQTDTLNITITLQDLNDESPIFEPTEAEVNIKETVTKGITIYNIIATDADAVDAKLKHTISSKSAATILTIEEFGGNVTTIADSAFDFEKQEQLIVQIQAEDSAAPTPHTKLFQLTINVLDVNDEKPTLKVGSTIKVNENQEDGASLEADISATDPDTTAELEFSIDWTKSYATKKSQRIKDEVFADYNCIKVETELVENGKRNQVKAKLTIIETQRNNTPDYETFDNLYIALIVTDNNTEVSGQESDSATVVISIGDLNDNAPKFADDTATATRRVPEKAVDGTLITTVVATDDDLGTKLNYSIERADKDTPLWVSIDETSGAISVHLEKNEEIDCDDPPRDDLKYIVTVTDGKYNDTATITIGIDDENENKPTVQNVTVTTLQEQDEQSQDDSSPNGKIVAEIKYTDIDRDAEYKKVSCGFASSTTSDVTNRFDIVNNTIKVKLEDGYDLDREKNPTFTFELNCVDNPTKQGSGISNAAESIPKVFIALQDINDKRPIITNQDIKGIDESTSGSIGTQLIGKDEDESKNGQIHYNGITAIKRYINENDASPVDDPPQDLIKVEDAGDDKNANLTITAENLENYYGYLKLNISFTDKGDSPLVNEEVVTLEVAKYNFKEPTFTFPTQGKSIFLQKSQEPNSRLYLFNGEALEDFVVDDGQKGKFSFNYKVLDASVTGIFNMKNNQLQIINAAYDTEMIYKLTVEASIKEQTQINGKPTFARCEFNVGFFDKDNTDPIFKNKHEDTHEMAEEDDTLFYVLIENATYAKEDVPDDLSTFYLLAEGERDIFDVDKFTGKVTLNKPLDYETKKSHSLTIQSSNSDKLKLNASEETKLHLTIIVTDINDHAPVMDSDSYITVLPLVDAVSTAKLVTIHATDPDDTSEVQYQIESCIGSGDLLQKLCGNNPFEINKISGEISAQIQSANLSKWDGHFNLTVTAADEAGFDDKNHTDEAVVTLYLVTKLHLVAFDFENSLEQVQNKSNEIKTILDEQFAETSDGGTPYVATVQGANAKSDEITTATVYFLNLKQQKPVNKDNIYSYCTNTQYFGSMRSAFLAEGLSLMSFDGTSNETEDMEEILTAWLIGVSVVLGALCIILSIAFILKTRSLNQRIDKLSSTKFGSQESGLNRTGVAAPTTNKHAVEGSNPVYNNEVDTNEVDRRVSVASGGSELIGIEDDDKFNYNSYPTKDEENAEEEN</sequence>
<reference evidence="13" key="1">
    <citation type="journal article" date="2014" name="Insect Biochem. Mol. Biol.">
        <title>Cadherin AdCad1 in Alphitobius diaperinus larvae is a receptor of Cry3Bb toxin from Bacillus thuringiensis.</title>
        <authorList>
            <person name="Hua G."/>
            <person name="Park Y."/>
            <person name="Adang M.J."/>
        </authorList>
    </citation>
    <scope>NUCLEOTIDE SEQUENCE</scope>
    <source>
        <tissue evidence="13">Midgut</tissue>
    </source>
</reference>
<gene>
    <name evidence="13" type="primary">Cad1</name>
</gene>
<evidence type="ECO:0000256" key="6">
    <source>
        <dbReference type="ARBA" id="ARBA00022989"/>
    </source>
</evidence>
<keyword evidence="5" id="KW-0130">Cell adhesion</keyword>
<keyword evidence="6 10" id="KW-1133">Transmembrane helix</keyword>
<accession>W6E861</accession>
<dbReference type="InterPro" id="IPR050971">
    <property type="entry name" value="Cadherin-domain_protein"/>
</dbReference>
<feature type="domain" description="Cadherin" evidence="12">
    <location>
        <begin position="871"/>
        <end position="978"/>
    </location>
</feature>
<proteinExistence type="evidence at transcript level"/>
<dbReference type="SUPFAM" id="SSF49313">
    <property type="entry name" value="Cadherin-like"/>
    <property type="match status" value="7"/>
</dbReference>
<evidence type="ECO:0000256" key="10">
    <source>
        <dbReference type="SAM" id="Phobius"/>
    </source>
</evidence>
<dbReference type="SMART" id="SM00112">
    <property type="entry name" value="CA"/>
    <property type="match status" value="9"/>
</dbReference>
<comment type="subcellular location">
    <subcellularLocation>
        <location evidence="1">Membrane</location>
    </subcellularLocation>
</comment>
<dbReference type="InterPro" id="IPR020894">
    <property type="entry name" value="Cadherin_CS"/>
</dbReference>
<keyword evidence="4 8" id="KW-0106">Calcium</keyword>
<feature type="signal peptide" evidence="11">
    <location>
        <begin position="1"/>
        <end position="17"/>
    </location>
</feature>
<feature type="domain" description="Cadherin" evidence="12">
    <location>
        <begin position="1173"/>
        <end position="1327"/>
    </location>
</feature>
<dbReference type="PANTHER" id="PTHR24025">
    <property type="entry name" value="DESMOGLEIN FAMILY MEMBER"/>
    <property type="match status" value="1"/>
</dbReference>
<evidence type="ECO:0000256" key="11">
    <source>
        <dbReference type="SAM" id="SignalP"/>
    </source>
</evidence>
<dbReference type="PROSITE" id="PS00232">
    <property type="entry name" value="CADHERIN_1"/>
    <property type="match status" value="2"/>
</dbReference>
<feature type="domain" description="Cadherin" evidence="12">
    <location>
        <begin position="746"/>
        <end position="853"/>
    </location>
</feature>
<dbReference type="SMR" id="W6E861"/>
<feature type="domain" description="Cadherin" evidence="12">
    <location>
        <begin position="606"/>
        <end position="743"/>
    </location>
</feature>
<evidence type="ECO:0000256" key="1">
    <source>
        <dbReference type="ARBA" id="ARBA00004370"/>
    </source>
</evidence>
<name>W6E861_ALPDA</name>
<keyword evidence="11" id="KW-0732">Signal</keyword>
<feature type="region of interest" description="Disordered" evidence="9">
    <location>
        <begin position="1651"/>
        <end position="1673"/>
    </location>
</feature>
<dbReference type="GO" id="GO:0005509">
    <property type="term" value="F:calcium ion binding"/>
    <property type="evidence" value="ECO:0007669"/>
    <property type="project" value="UniProtKB-UniRule"/>
</dbReference>
<dbReference type="PROSITE" id="PS50268">
    <property type="entry name" value="CADHERIN_2"/>
    <property type="match status" value="8"/>
</dbReference>
<evidence type="ECO:0000256" key="4">
    <source>
        <dbReference type="ARBA" id="ARBA00022837"/>
    </source>
</evidence>
<evidence type="ECO:0000256" key="9">
    <source>
        <dbReference type="SAM" id="MobiDB-lite"/>
    </source>
</evidence>
<evidence type="ECO:0000256" key="2">
    <source>
        <dbReference type="ARBA" id="ARBA00022692"/>
    </source>
</evidence>
<dbReference type="GO" id="GO:0007156">
    <property type="term" value="P:homophilic cell adhesion via plasma membrane adhesion molecules"/>
    <property type="evidence" value="ECO:0007669"/>
    <property type="project" value="InterPro"/>
</dbReference>
<feature type="transmembrane region" description="Helical" evidence="10">
    <location>
        <begin position="1555"/>
        <end position="1579"/>
    </location>
</feature>
<feature type="domain" description="Cadherin" evidence="12">
    <location>
        <begin position="267"/>
        <end position="378"/>
    </location>
</feature>